<dbReference type="EMBL" id="RJJX01000002">
    <property type="protein sequence ID" value="RUT79669.1"/>
    <property type="molecule type" value="Genomic_DNA"/>
</dbReference>
<dbReference type="OrthoDB" id="5480566at2"/>
<dbReference type="PROSITE" id="PS51257">
    <property type="entry name" value="PROKAR_LIPOPROTEIN"/>
    <property type="match status" value="1"/>
</dbReference>
<evidence type="ECO:0000313" key="2">
    <source>
        <dbReference type="EMBL" id="RUT79669.1"/>
    </source>
</evidence>
<accession>A0A434AYM0</accession>
<dbReference type="SUPFAM" id="SSF52096">
    <property type="entry name" value="ClpP/crotonase"/>
    <property type="match status" value="1"/>
</dbReference>
<name>A0A434AYM0_9BACT</name>
<dbReference type="AlphaFoldDB" id="A0A434AYM0"/>
<proteinExistence type="predicted"/>
<dbReference type="RefSeq" id="WP_127342490.1">
    <property type="nucleotide sequence ID" value="NZ_RJJX01000002.1"/>
</dbReference>
<dbReference type="InterPro" id="IPR005151">
    <property type="entry name" value="Tail-specific_protease"/>
</dbReference>
<dbReference type="Pfam" id="PF03572">
    <property type="entry name" value="Peptidase_S41"/>
    <property type="match status" value="1"/>
</dbReference>
<organism evidence="2 3">
    <name type="scientific">Ancylomarina longa</name>
    <dbReference type="NCBI Taxonomy" id="2487017"/>
    <lineage>
        <taxon>Bacteria</taxon>
        <taxon>Pseudomonadati</taxon>
        <taxon>Bacteroidota</taxon>
        <taxon>Bacteroidia</taxon>
        <taxon>Marinilabiliales</taxon>
        <taxon>Marinifilaceae</taxon>
        <taxon>Ancylomarina</taxon>
    </lineage>
</organism>
<keyword evidence="3" id="KW-1185">Reference proteome</keyword>
<feature type="domain" description="Tail specific protease" evidence="1">
    <location>
        <begin position="272"/>
        <end position="396"/>
    </location>
</feature>
<gene>
    <name evidence="2" type="ORF">DLK05_02995</name>
</gene>
<dbReference type="Proteomes" id="UP000282985">
    <property type="component" value="Unassembled WGS sequence"/>
</dbReference>
<comment type="caution">
    <text evidence="2">The sequence shown here is derived from an EMBL/GenBank/DDBJ whole genome shotgun (WGS) entry which is preliminary data.</text>
</comment>
<reference evidence="2 3" key="1">
    <citation type="submission" date="2018-11" db="EMBL/GenBank/DDBJ databases">
        <title>Parancylomarina longa gen. nov., sp. nov., isolated from sediments of southern Okinawa.</title>
        <authorList>
            <person name="Fu T."/>
        </authorList>
    </citation>
    <scope>NUCLEOTIDE SEQUENCE [LARGE SCALE GENOMIC DNA]</scope>
    <source>
        <strain evidence="2 3">T3-2 S1-C</strain>
    </source>
</reference>
<evidence type="ECO:0000313" key="3">
    <source>
        <dbReference type="Proteomes" id="UP000282985"/>
    </source>
</evidence>
<dbReference type="Gene3D" id="3.90.226.10">
    <property type="entry name" value="2-enoyl-CoA Hydratase, Chain A, domain 1"/>
    <property type="match status" value="1"/>
</dbReference>
<dbReference type="InterPro" id="IPR029045">
    <property type="entry name" value="ClpP/crotonase-like_dom_sf"/>
</dbReference>
<sequence>MRKISLLIIGLSFMLSCNSQKNCKTIDWDSDLDFMSNALPQKHYNLFAVKSQKEYLEGIEKIRKNKNELSDFEMAMSLQQLVASFGDSHTHVRWGKLIDKKQFLPLHLYWFKDGMYILHTTDKYKSLLGQQLLSINHIPVDDIADSLSTLITVDNQALVKNAIPHLLPSVQVLKYFGIAESKKIELELKDDNGQIKFQWIEPAEMNSKNRIGFQPDSLALCYRNKRIFFIDYYQAREKLFYLQYNKCWGRECEMKFGRKKADKLPSFEDFGKHVFTILKNEPVDKLVFDIRLNGGGSSEQGTALIEKIAKYAKKNPDLKLYVVLGRKTFSSAIINAMDFKRLTNAVFVGEETGGKPNHFGEVRGFKLPHSGIEVLYSTKYFKETDEVMNSLQPDIQIETSFEDYKKGTDPVYDWIKKNNKIMASKQK</sequence>
<evidence type="ECO:0000259" key="1">
    <source>
        <dbReference type="Pfam" id="PF03572"/>
    </source>
</evidence>
<protein>
    <recommendedName>
        <fullName evidence="1">Tail specific protease domain-containing protein</fullName>
    </recommendedName>
</protein>